<evidence type="ECO:0000256" key="6">
    <source>
        <dbReference type="ARBA" id="ARBA00023163"/>
    </source>
</evidence>
<dbReference type="GeneID" id="72002803"/>
<feature type="compositionally biased region" description="Acidic residues" evidence="8">
    <location>
        <begin position="238"/>
        <end position="248"/>
    </location>
</feature>
<dbReference type="Proteomes" id="UP000814176">
    <property type="component" value="Unassembled WGS sequence"/>
</dbReference>
<dbReference type="InterPro" id="IPR019194">
    <property type="entry name" value="Tscrpt_elong_fac_Eaf_N"/>
</dbReference>
<comment type="caution">
    <text evidence="10">The sequence shown here is derived from an EMBL/GenBank/DDBJ whole genome shotgun (WGS) entry which is preliminary data.</text>
</comment>
<keyword evidence="5" id="KW-0010">Activator</keyword>
<keyword evidence="7" id="KW-0539">Nucleus</keyword>
<feature type="non-terminal residue" evidence="10">
    <location>
        <position position="538"/>
    </location>
</feature>
<feature type="region of interest" description="Disordered" evidence="8">
    <location>
        <begin position="131"/>
        <end position="404"/>
    </location>
</feature>
<feature type="compositionally biased region" description="Pro residues" evidence="8">
    <location>
        <begin position="367"/>
        <end position="381"/>
    </location>
</feature>
<evidence type="ECO:0000313" key="10">
    <source>
        <dbReference type="EMBL" id="KAH9843794.1"/>
    </source>
</evidence>
<feature type="compositionally biased region" description="Basic and acidic residues" evidence="8">
    <location>
        <begin position="27"/>
        <end position="39"/>
    </location>
</feature>
<evidence type="ECO:0000256" key="2">
    <source>
        <dbReference type="ARBA" id="ARBA00007798"/>
    </source>
</evidence>
<reference evidence="10 11" key="1">
    <citation type="journal article" date="2021" name="Environ. Microbiol.">
        <title>Gene family expansions and transcriptome signatures uncover fungal adaptations to wood decay.</title>
        <authorList>
            <person name="Hage H."/>
            <person name="Miyauchi S."/>
            <person name="Viragh M."/>
            <person name="Drula E."/>
            <person name="Min B."/>
            <person name="Chaduli D."/>
            <person name="Navarro D."/>
            <person name="Favel A."/>
            <person name="Norest M."/>
            <person name="Lesage-Meessen L."/>
            <person name="Balint B."/>
            <person name="Merenyi Z."/>
            <person name="de Eugenio L."/>
            <person name="Morin E."/>
            <person name="Martinez A.T."/>
            <person name="Baldrian P."/>
            <person name="Stursova M."/>
            <person name="Martinez M.J."/>
            <person name="Novotny C."/>
            <person name="Magnuson J.K."/>
            <person name="Spatafora J.W."/>
            <person name="Maurice S."/>
            <person name="Pangilinan J."/>
            <person name="Andreopoulos W."/>
            <person name="LaButti K."/>
            <person name="Hundley H."/>
            <person name="Na H."/>
            <person name="Kuo A."/>
            <person name="Barry K."/>
            <person name="Lipzen A."/>
            <person name="Henrissat B."/>
            <person name="Riley R."/>
            <person name="Ahrendt S."/>
            <person name="Nagy L.G."/>
            <person name="Grigoriev I.V."/>
            <person name="Martin F."/>
            <person name="Rosso M.N."/>
        </authorList>
    </citation>
    <scope>NUCLEOTIDE SEQUENCE [LARGE SCALE GENOMIC DNA]</scope>
    <source>
        <strain evidence="10 11">CIRM-BRFM 1785</strain>
    </source>
</reference>
<feature type="compositionally biased region" description="Low complexity" evidence="8">
    <location>
        <begin position="203"/>
        <end position="232"/>
    </location>
</feature>
<keyword evidence="3" id="KW-0597">Phosphoprotein</keyword>
<comment type="subcellular location">
    <subcellularLocation>
        <location evidence="1">Nucleus</location>
    </subcellularLocation>
</comment>
<feature type="compositionally biased region" description="Pro residues" evidence="8">
    <location>
        <begin position="155"/>
        <end position="169"/>
    </location>
</feature>
<evidence type="ECO:0000256" key="5">
    <source>
        <dbReference type="ARBA" id="ARBA00023159"/>
    </source>
</evidence>
<dbReference type="RefSeq" id="XP_047784604.1">
    <property type="nucleotide sequence ID" value="XM_047922071.1"/>
</dbReference>
<feature type="region of interest" description="Disordered" evidence="8">
    <location>
        <begin position="19"/>
        <end position="39"/>
    </location>
</feature>
<proteinExistence type="inferred from homology"/>
<organism evidence="10 11">
    <name type="scientific">Rhodofomes roseus</name>
    <dbReference type="NCBI Taxonomy" id="34475"/>
    <lineage>
        <taxon>Eukaryota</taxon>
        <taxon>Fungi</taxon>
        <taxon>Dikarya</taxon>
        <taxon>Basidiomycota</taxon>
        <taxon>Agaricomycotina</taxon>
        <taxon>Agaricomycetes</taxon>
        <taxon>Polyporales</taxon>
        <taxon>Rhodofomes</taxon>
    </lineage>
</organism>
<evidence type="ECO:0000256" key="7">
    <source>
        <dbReference type="ARBA" id="ARBA00023242"/>
    </source>
</evidence>
<evidence type="ECO:0000256" key="4">
    <source>
        <dbReference type="ARBA" id="ARBA00023015"/>
    </source>
</evidence>
<dbReference type="Pfam" id="PF09816">
    <property type="entry name" value="EAF"/>
    <property type="match status" value="1"/>
</dbReference>
<keyword evidence="11" id="KW-1185">Reference proteome</keyword>
<feature type="region of interest" description="Disordered" evidence="8">
    <location>
        <begin position="505"/>
        <end position="538"/>
    </location>
</feature>
<comment type="similarity">
    <text evidence="2">Belongs to the EAF family.</text>
</comment>
<feature type="compositionally biased region" description="Low complexity" evidence="8">
    <location>
        <begin position="395"/>
        <end position="404"/>
    </location>
</feature>
<keyword evidence="4" id="KW-0805">Transcription regulation</keyword>
<keyword evidence="6" id="KW-0804">Transcription</keyword>
<evidence type="ECO:0000256" key="8">
    <source>
        <dbReference type="SAM" id="MobiDB-lite"/>
    </source>
</evidence>
<dbReference type="PANTHER" id="PTHR15970">
    <property type="entry name" value="ELL-ASSOCIATED FACTOR EAF"/>
    <property type="match status" value="1"/>
</dbReference>
<feature type="region of interest" description="Disordered" evidence="8">
    <location>
        <begin position="444"/>
        <end position="467"/>
    </location>
</feature>
<accession>A0ABQ8KWW6</accession>
<evidence type="ECO:0000256" key="1">
    <source>
        <dbReference type="ARBA" id="ARBA00004123"/>
    </source>
</evidence>
<sequence>MSTAWMPPPGRHSVQIGQSLGRALKARRGEPAHQKSSKIPDKEFYSFRYNFKPEAVDPTKVGSIETRKEGDVNKYVIEKGSERLDEGYLFTATGAEPVKEWDCILIYDEETGRYTLEKVDTYLRLNFDRKTHAPRHAPSPAASTGPGTPSTPSHIAPPPRPGPSKPFAPPRKLQNDVDLDLENELLAGLDDADGSPDEDIPLAATTKAKNAAMAAPPAKPTRPAKAKAPAKPVARKEEEEESDGEILEAVEAASKQKQKARPEPVSAPPPASKTKPAPVRRPGNNLPVRPVAAAEPSVPKPKAPPAFQAKTKVAASAGKKRPLDVEEIDFARPTQPAKRPRPSSPPPQAMPKQKERERSSFSLALPTPAPAPKQAEPPTPLSFPGSSAPVMLPGAAPSAAAPVAAVSLDSDDDWIEVKPAASAPTPAVAPPPPAPLRVIEMEEIVPTSSPRRPSPPLALPLDEDDEDDFDMEEVAVEPFQGGDTPFQGEDAEEEDDFLADVLNDVQETVGLPEPDGDAGNEGLFGEEDEFSSSEESDD</sequence>
<dbReference type="PANTHER" id="PTHR15970:SF2">
    <property type="entry name" value="ELL-ASSOCIATED FACTOR EAF"/>
    <property type="match status" value="1"/>
</dbReference>
<protein>
    <recommendedName>
        <fullName evidence="9">Transcription elongation factor Eaf N-terminal domain-containing protein</fullName>
    </recommendedName>
</protein>
<dbReference type="EMBL" id="JADCUA010000001">
    <property type="protein sequence ID" value="KAH9843794.1"/>
    <property type="molecule type" value="Genomic_DNA"/>
</dbReference>
<feature type="compositionally biased region" description="Acidic residues" evidence="8">
    <location>
        <begin position="190"/>
        <end position="200"/>
    </location>
</feature>
<evidence type="ECO:0000259" key="9">
    <source>
        <dbReference type="Pfam" id="PF09816"/>
    </source>
</evidence>
<dbReference type="InterPro" id="IPR027093">
    <property type="entry name" value="EAF_fam"/>
</dbReference>
<feature type="compositionally biased region" description="Acidic residues" evidence="8">
    <location>
        <begin position="514"/>
        <end position="538"/>
    </location>
</feature>
<feature type="domain" description="Transcription elongation factor Eaf N-terminal" evidence="9">
    <location>
        <begin position="14"/>
        <end position="130"/>
    </location>
</feature>
<evidence type="ECO:0000256" key="3">
    <source>
        <dbReference type="ARBA" id="ARBA00022553"/>
    </source>
</evidence>
<name>A0ABQ8KWW6_9APHY</name>
<gene>
    <name evidence="10" type="ORF">C8Q71DRAFT_730073</name>
</gene>
<evidence type="ECO:0000313" key="11">
    <source>
        <dbReference type="Proteomes" id="UP000814176"/>
    </source>
</evidence>